<keyword evidence="5" id="KW-1185">Reference proteome</keyword>
<dbReference type="OrthoDB" id="56369at2"/>
<dbReference type="CDD" id="cd16295">
    <property type="entry name" value="TTHA0252-CPSF-like_MBL-fold"/>
    <property type="match status" value="1"/>
</dbReference>
<name>A0A3G8YHH8_9DEIO</name>
<dbReference type="InterPro" id="IPR050698">
    <property type="entry name" value="MBL"/>
</dbReference>
<dbReference type="SUPFAM" id="SSF56281">
    <property type="entry name" value="Metallo-hydrolase/oxidoreductase"/>
    <property type="match status" value="1"/>
</dbReference>
<dbReference type="InterPro" id="IPR036866">
    <property type="entry name" value="RibonucZ/Hydroxyglut_hydro"/>
</dbReference>
<dbReference type="Gene3D" id="3.60.15.10">
    <property type="entry name" value="Ribonuclease Z/Hydroxyacylglutathione hydrolase-like"/>
    <property type="match status" value="1"/>
</dbReference>
<protein>
    <submittedName>
        <fullName evidence="4">MBL fold metallo-hydrolase</fullName>
    </submittedName>
</protein>
<feature type="domain" description="Metallo-beta-lactamase" evidence="2">
    <location>
        <begin position="16"/>
        <end position="207"/>
    </location>
</feature>
<dbReference type="Pfam" id="PF00753">
    <property type="entry name" value="Lactamase_B"/>
    <property type="match status" value="1"/>
</dbReference>
<dbReference type="InterPro" id="IPR001279">
    <property type="entry name" value="Metallo-B-lactamas"/>
</dbReference>
<sequence length="546" mass="58951">MSDLHFMGLGGTDEVGASSYLYVLKEGNLLIDAGVRPGRLGDAALPDFTPLADLKPSAMILTHAHLDHLGALPVVTSRFPKMLVYCTQATARIANLVLGDTLKISTQQGVPLFSAGQMMQALERLRIIPYFETITDHGYSFMLIPSGHLIGAASVLISSGGREVFHTGDVSNIATPVVNAAHMPAEPISVSAVVSESTYGDTLLPSRKEQVKTFVTAIGQTLRGGGRVLIPSFALGRAQEITQVLLGAMTSGLIPKVPLYLDGLTRGITELYEDMLDELPDGLNNFKRSSGQPAFLREPLHLVKDRCERERIIHSDRPAVVIASSGMLHAGASPQYARAWLPSADNALFVVGYQDAESPGRRLLELQQGGEVMLPNDKGNLEPVSAYSRVERFYLSAHADRGGLIGLISRYPAGRMILTHGEVSARNNLAGYLNTKMDVSLPKAGDLVALKDGGHRRGAFIQASTKKLAATKERHARAKVEISYDAEHHVLVVELPDKLSGELFQSGEYSLEVLKGKLTKIKLVQRDTDTDQAGVEIDPPIEAELS</sequence>
<accession>A0A3G8YHH8</accession>
<dbReference type="InterPro" id="IPR011108">
    <property type="entry name" value="RMMBL"/>
</dbReference>
<reference evidence="4 5" key="1">
    <citation type="submission" date="2018-11" db="EMBL/GenBank/DDBJ databases">
        <title>Deinococcus shelandsis sp. nov., isolated from South Shetland Islands soil of Antarctica.</title>
        <authorList>
            <person name="Tian J."/>
        </authorList>
    </citation>
    <scope>NUCLEOTIDE SEQUENCE [LARGE SCALE GENOMIC DNA]</scope>
    <source>
        <strain evidence="4 5">S14-83T</strain>
    </source>
</reference>
<keyword evidence="1 4" id="KW-0378">Hydrolase</keyword>
<evidence type="ECO:0000259" key="3">
    <source>
        <dbReference type="SMART" id="SM01027"/>
    </source>
</evidence>
<dbReference type="PANTHER" id="PTHR11203:SF37">
    <property type="entry name" value="INTEGRATOR COMPLEX SUBUNIT 11"/>
    <property type="match status" value="1"/>
</dbReference>
<evidence type="ECO:0000256" key="1">
    <source>
        <dbReference type="ARBA" id="ARBA00022801"/>
    </source>
</evidence>
<organism evidence="4 5">
    <name type="scientific">Deinococcus psychrotolerans</name>
    <dbReference type="NCBI Taxonomy" id="2489213"/>
    <lineage>
        <taxon>Bacteria</taxon>
        <taxon>Thermotogati</taxon>
        <taxon>Deinococcota</taxon>
        <taxon>Deinococci</taxon>
        <taxon>Deinococcales</taxon>
        <taxon>Deinococcaceae</taxon>
        <taxon>Deinococcus</taxon>
    </lineage>
</organism>
<feature type="domain" description="Beta-Casp" evidence="3">
    <location>
        <begin position="238"/>
        <end position="363"/>
    </location>
</feature>
<evidence type="ECO:0000313" key="4">
    <source>
        <dbReference type="EMBL" id="AZI44425.1"/>
    </source>
</evidence>
<dbReference type="InterPro" id="IPR022712">
    <property type="entry name" value="Beta_Casp"/>
</dbReference>
<dbReference type="Proteomes" id="UP000276417">
    <property type="component" value="Chromosome 2"/>
</dbReference>
<dbReference type="Pfam" id="PF07521">
    <property type="entry name" value="RMMBL"/>
    <property type="match status" value="1"/>
</dbReference>
<gene>
    <name evidence="4" type="ORF">EHF33_14470</name>
</gene>
<dbReference type="GO" id="GO:0016787">
    <property type="term" value="F:hydrolase activity"/>
    <property type="evidence" value="ECO:0007669"/>
    <property type="project" value="UniProtKB-KW"/>
</dbReference>
<dbReference type="EMBL" id="CP034184">
    <property type="protein sequence ID" value="AZI44425.1"/>
    <property type="molecule type" value="Genomic_DNA"/>
</dbReference>
<dbReference type="AlphaFoldDB" id="A0A3G8YHH8"/>
<evidence type="ECO:0000259" key="2">
    <source>
        <dbReference type="SMART" id="SM00849"/>
    </source>
</evidence>
<dbReference type="KEGG" id="dph:EHF33_14470"/>
<dbReference type="PANTHER" id="PTHR11203">
    <property type="entry name" value="CLEAVAGE AND POLYADENYLATION SPECIFICITY FACTOR FAMILY MEMBER"/>
    <property type="match status" value="1"/>
</dbReference>
<dbReference type="GO" id="GO:0004521">
    <property type="term" value="F:RNA endonuclease activity"/>
    <property type="evidence" value="ECO:0007669"/>
    <property type="project" value="TreeGrafter"/>
</dbReference>
<proteinExistence type="predicted"/>
<dbReference type="Gene3D" id="3.40.50.10890">
    <property type="match status" value="1"/>
</dbReference>
<dbReference type="SMART" id="SM01027">
    <property type="entry name" value="Beta-Casp"/>
    <property type="match status" value="1"/>
</dbReference>
<dbReference type="Pfam" id="PF10996">
    <property type="entry name" value="Beta-Casp"/>
    <property type="match status" value="1"/>
</dbReference>
<evidence type="ECO:0000313" key="5">
    <source>
        <dbReference type="Proteomes" id="UP000276417"/>
    </source>
</evidence>
<dbReference type="SMART" id="SM00849">
    <property type="entry name" value="Lactamase_B"/>
    <property type="match status" value="1"/>
</dbReference>